<feature type="domain" description="HAMP" evidence="14">
    <location>
        <begin position="326"/>
        <end position="378"/>
    </location>
</feature>
<dbReference type="GO" id="GO:0005886">
    <property type="term" value="C:plasma membrane"/>
    <property type="evidence" value="ECO:0007669"/>
    <property type="project" value="UniProtKB-SubCell"/>
</dbReference>
<dbReference type="Gene3D" id="1.20.1440.210">
    <property type="match status" value="1"/>
</dbReference>
<reference evidence="18 19" key="1">
    <citation type="journal article" date="2018" name="Front. Microbiol.">
        <title>Discovery of Phloeophagus Beetles as a Source of Pseudomonas Strains That Produce Potentially New Bioactive Substances and Description of Pseudomonas bohemica sp. nov.</title>
        <authorList>
            <person name="Saati-Santamaria Z."/>
            <person name="Lopez-Mondejar R."/>
            <person name="Jimenez-Gomez A."/>
            <person name="Diez-Mendez A."/>
            <person name="Vetrovsky T."/>
            <person name="Igual J.M."/>
            <person name="Velazquez E."/>
            <person name="Kolarik M."/>
            <person name="Rivas R."/>
            <person name="Garcia-Fraile P."/>
        </authorList>
    </citation>
    <scope>NUCLEOTIDE SEQUENCE [LARGE SCALE GENOMIC DNA]</scope>
    <source>
        <strain evidence="17 19">A2-NA12</strain>
        <strain evidence="16 18">A2-NA13</strain>
    </source>
</reference>
<evidence type="ECO:0000256" key="5">
    <source>
        <dbReference type="ARBA" id="ARBA00022692"/>
    </source>
</evidence>
<keyword evidence="18" id="KW-1185">Reference proteome</keyword>
<keyword evidence="2" id="KW-1003">Cell membrane</keyword>
<keyword evidence="11" id="KW-0175">Coiled coil</keyword>
<dbReference type="PROSITE" id="PS51753">
    <property type="entry name" value="HBM"/>
    <property type="match status" value="1"/>
</dbReference>
<evidence type="ECO:0000256" key="11">
    <source>
        <dbReference type="SAM" id="Coils"/>
    </source>
</evidence>
<dbReference type="PROSITE" id="PS50885">
    <property type="entry name" value="HAMP"/>
    <property type="match status" value="1"/>
</dbReference>
<evidence type="ECO:0000256" key="9">
    <source>
        <dbReference type="ARBA" id="ARBA00029447"/>
    </source>
</evidence>
<organism evidence="16 18">
    <name type="scientific">Pseudomonas prosekii</name>
    <dbReference type="NCBI Taxonomy" id="1148509"/>
    <lineage>
        <taxon>Bacteria</taxon>
        <taxon>Pseudomonadati</taxon>
        <taxon>Pseudomonadota</taxon>
        <taxon>Gammaproteobacteria</taxon>
        <taxon>Pseudomonadales</taxon>
        <taxon>Pseudomonadaceae</taxon>
        <taxon>Pseudomonas</taxon>
    </lineage>
</organism>
<feature type="domain" description="Methyl-accepting transducer" evidence="13">
    <location>
        <begin position="383"/>
        <end position="619"/>
    </location>
</feature>
<evidence type="ECO:0000256" key="8">
    <source>
        <dbReference type="ARBA" id="ARBA00023224"/>
    </source>
</evidence>
<dbReference type="GO" id="GO:0006935">
    <property type="term" value="P:chemotaxis"/>
    <property type="evidence" value="ECO:0007669"/>
    <property type="project" value="UniProtKB-KW"/>
</dbReference>
<protein>
    <submittedName>
        <fullName evidence="16">Methyl-accepting chemotaxis protein</fullName>
    </submittedName>
</protein>
<evidence type="ECO:0000313" key="18">
    <source>
        <dbReference type="Proteomes" id="UP000282140"/>
    </source>
</evidence>
<evidence type="ECO:0000256" key="6">
    <source>
        <dbReference type="ARBA" id="ARBA00022989"/>
    </source>
</evidence>
<dbReference type="FunFam" id="1.10.287.950:FF:000001">
    <property type="entry name" value="Methyl-accepting chemotaxis sensory transducer"/>
    <property type="match status" value="1"/>
</dbReference>
<dbReference type="SMART" id="SM00283">
    <property type="entry name" value="MA"/>
    <property type="match status" value="1"/>
</dbReference>
<dbReference type="PANTHER" id="PTHR32089:SF120">
    <property type="entry name" value="METHYL-ACCEPTING CHEMOTAXIS PROTEIN TLPQ"/>
    <property type="match status" value="1"/>
</dbReference>
<evidence type="ECO:0000256" key="10">
    <source>
        <dbReference type="PROSITE-ProRule" id="PRU00284"/>
    </source>
</evidence>
<dbReference type="InterPro" id="IPR004089">
    <property type="entry name" value="MCPsignal_dom"/>
</dbReference>
<keyword evidence="8 10" id="KW-0807">Transducer</keyword>
<feature type="transmembrane region" description="Helical" evidence="12">
    <location>
        <begin position="303"/>
        <end position="324"/>
    </location>
</feature>
<dbReference type="InterPro" id="IPR032255">
    <property type="entry name" value="HBM"/>
</dbReference>
<evidence type="ECO:0000256" key="12">
    <source>
        <dbReference type="SAM" id="Phobius"/>
    </source>
</evidence>
<dbReference type="Pfam" id="PF00672">
    <property type="entry name" value="HAMP"/>
    <property type="match status" value="1"/>
</dbReference>
<dbReference type="EMBL" id="PEGB01000007">
    <property type="protein sequence ID" value="RLU08436.1"/>
    <property type="molecule type" value="Genomic_DNA"/>
</dbReference>
<dbReference type="Gene3D" id="6.10.340.10">
    <property type="match status" value="1"/>
</dbReference>
<evidence type="ECO:0000256" key="1">
    <source>
        <dbReference type="ARBA" id="ARBA00004651"/>
    </source>
</evidence>
<dbReference type="PRINTS" id="PR00260">
    <property type="entry name" value="CHEMTRNSDUCR"/>
</dbReference>
<dbReference type="Proteomes" id="UP000282672">
    <property type="component" value="Unassembled WGS sequence"/>
</dbReference>
<dbReference type="Proteomes" id="UP000282140">
    <property type="component" value="Unassembled WGS sequence"/>
</dbReference>
<evidence type="ECO:0000259" key="15">
    <source>
        <dbReference type="PROSITE" id="PS51753"/>
    </source>
</evidence>
<keyword evidence="7 12" id="KW-0472">Membrane</keyword>
<sequence>MISAVQGRFANLGMAKKLGIGFVLVLLLTAVVAAIGVWSLQTISQRFDGLKQMSSLNSELLKVRLLEQDYALHNNPKTADALRQGVDELVALANQLKAQTAANVPVMNDVEQSLGAYRKAFDEFVSLTQAKDLALEMASWSVSSVANNLDVLQAGLADDGAYTLKESEGKDGAQFIEQASQVSQVSQLMLQAMNEARVRLDQSRKGDDDSAGKGKIEQADQALTQAEQLKTSVKDEGYQTVLNEVAGHIAGFSEKLAEYTGLLAQEKTVYEQLHQRAAQVVARVDQAYVAEDAAMQAELKKNALLIIASSALALLVGLIAAWVITRLIVAPLRSVIRVAQQIAAGDLSATVDVTRRDEIGQLMLAMQQMGAGLSSIVSGLQAGIEQLASSAQSLSAVTEQTNLEVSSQKEETEQVATAMNQMTATVHDVARNAEEAATAAQTADDKVESGQQVVRQSMARIEQLADSATSASSSIESLSAEIQNIGTVLGVIKSVAEQTNLLALNAAIEAARAGEQGRGFAVVADEVRALAKRTQQSTEEIERLVSALRSAAQSSVQQIRSSGELVKLAVSDALQTESALGSIAAAVSLIQQMNQQIAAAAEEQSSVAEEINRSVTSIRASADHSSLAMRGNAASSVELAQLGVELKGMVGHFRL</sequence>
<comment type="caution">
    <text evidence="16">The sequence shown here is derived from an EMBL/GenBank/DDBJ whole genome shotgun (WGS) entry which is preliminary data.</text>
</comment>
<dbReference type="GO" id="GO:0007165">
    <property type="term" value="P:signal transduction"/>
    <property type="evidence" value="ECO:0007669"/>
    <property type="project" value="UniProtKB-KW"/>
</dbReference>
<dbReference type="PANTHER" id="PTHR32089">
    <property type="entry name" value="METHYL-ACCEPTING CHEMOTAXIS PROTEIN MCPB"/>
    <property type="match status" value="1"/>
</dbReference>
<evidence type="ECO:0000256" key="4">
    <source>
        <dbReference type="ARBA" id="ARBA00022500"/>
    </source>
</evidence>
<dbReference type="Gene3D" id="1.10.287.950">
    <property type="entry name" value="Methyl-accepting chemotaxis protein"/>
    <property type="match status" value="1"/>
</dbReference>
<keyword evidence="6 12" id="KW-1133">Transmembrane helix</keyword>
<comment type="subcellular location">
    <subcellularLocation>
        <location evidence="1">Cell membrane</location>
        <topology evidence="1">Multi-pass membrane protein</topology>
    </subcellularLocation>
</comment>
<name>A0A3L8CJI7_9PSED</name>
<evidence type="ECO:0000313" key="19">
    <source>
        <dbReference type="Proteomes" id="UP000282672"/>
    </source>
</evidence>
<proteinExistence type="inferred from homology"/>
<gene>
    <name evidence="17" type="ORF">CS076_08630</name>
    <name evidence="16" type="ORF">CS078_16260</name>
</gene>
<dbReference type="PROSITE" id="PS50111">
    <property type="entry name" value="CHEMOTAXIS_TRANSDUC_2"/>
    <property type="match status" value="1"/>
</dbReference>
<evidence type="ECO:0000259" key="13">
    <source>
        <dbReference type="PROSITE" id="PS50111"/>
    </source>
</evidence>
<keyword evidence="5 12" id="KW-0812">Transmembrane</keyword>
<evidence type="ECO:0000256" key="3">
    <source>
        <dbReference type="ARBA" id="ARBA00022481"/>
    </source>
</evidence>
<dbReference type="SUPFAM" id="SSF58104">
    <property type="entry name" value="Methyl-accepting chemotaxis protein (MCP) signaling domain"/>
    <property type="match status" value="1"/>
</dbReference>
<dbReference type="InterPro" id="IPR003660">
    <property type="entry name" value="HAMP_dom"/>
</dbReference>
<feature type="transmembrane region" description="Helical" evidence="12">
    <location>
        <begin position="20"/>
        <end position="40"/>
    </location>
</feature>
<evidence type="ECO:0000256" key="2">
    <source>
        <dbReference type="ARBA" id="ARBA00022475"/>
    </source>
</evidence>
<feature type="domain" description="HBM" evidence="15">
    <location>
        <begin position="45"/>
        <end position="299"/>
    </location>
</feature>
<evidence type="ECO:0000256" key="7">
    <source>
        <dbReference type="ARBA" id="ARBA00023136"/>
    </source>
</evidence>
<dbReference type="InterPro" id="IPR004090">
    <property type="entry name" value="Chemotax_Me-accpt_rcpt"/>
</dbReference>
<dbReference type="AlphaFoldDB" id="A0A3L8CJI7"/>
<evidence type="ECO:0000259" key="14">
    <source>
        <dbReference type="PROSITE" id="PS50885"/>
    </source>
</evidence>
<dbReference type="SMART" id="SM00304">
    <property type="entry name" value="HAMP"/>
    <property type="match status" value="2"/>
</dbReference>
<dbReference type="Pfam" id="PF00015">
    <property type="entry name" value="MCPsignal"/>
    <property type="match status" value="1"/>
</dbReference>
<dbReference type="GO" id="GO:0004888">
    <property type="term" value="F:transmembrane signaling receptor activity"/>
    <property type="evidence" value="ECO:0007669"/>
    <property type="project" value="InterPro"/>
</dbReference>
<keyword evidence="4" id="KW-0145">Chemotaxis</keyword>
<comment type="similarity">
    <text evidence="9">Belongs to the methyl-accepting chemotaxis (MCP) protein family.</text>
</comment>
<accession>A0A3L8CJI7</accession>
<dbReference type="CDD" id="cd06225">
    <property type="entry name" value="HAMP"/>
    <property type="match status" value="1"/>
</dbReference>
<evidence type="ECO:0000313" key="17">
    <source>
        <dbReference type="EMBL" id="RLU11714.1"/>
    </source>
</evidence>
<dbReference type="Pfam" id="PF16591">
    <property type="entry name" value="HBM"/>
    <property type="match status" value="1"/>
</dbReference>
<evidence type="ECO:0000313" key="16">
    <source>
        <dbReference type="EMBL" id="RLU08436.1"/>
    </source>
</evidence>
<keyword evidence="3" id="KW-0488">Methylation</keyword>
<dbReference type="SMART" id="SM01358">
    <property type="entry name" value="HBM"/>
    <property type="match status" value="1"/>
</dbReference>
<dbReference type="EMBL" id="PEGA01000007">
    <property type="protein sequence ID" value="RLU11714.1"/>
    <property type="molecule type" value="Genomic_DNA"/>
</dbReference>
<feature type="coiled-coil region" evidence="11">
    <location>
        <begin position="583"/>
        <end position="610"/>
    </location>
</feature>